<accession>A0A848KBH6</accession>
<dbReference type="RefSeq" id="WP_169584156.1">
    <property type="nucleotide sequence ID" value="NZ_VCQU01000001.1"/>
</dbReference>
<evidence type="ECO:0000313" key="4">
    <source>
        <dbReference type="EMBL" id="NMN93437.1"/>
    </source>
</evidence>
<keyword evidence="5" id="KW-1185">Reference proteome</keyword>
<comment type="caution">
    <text evidence="4">The sequence shown here is derived from an EMBL/GenBank/DDBJ whole genome shotgun (WGS) entry which is preliminary data.</text>
</comment>
<dbReference type="PANTHER" id="PTHR43080:SF2">
    <property type="entry name" value="CBS DOMAIN-CONTAINING PROTEIN"/>
    <property type="match status" value="1"/>
</dbReference>
<name>A0A848KBH6_9NOCA</name>
<dbReference type="CDD" id="cd17788">
    <property type="entry name" value="CBS_pair_bac"/>
    <property type="match status" value="1"/>
</dbReference>
<dbReference type="InterPro" id="IPR051257">
    <property type="entry name" value="Diverse_CBS-Domain"/>
</dbReference>
<dbReference type="InterPro" id="IPR046342">
    <property type="entry name" value="CBS_dom_sf"/>
</dbReference>
<keyword evidence="1 2" id="KW-0129">CBS domain</keyword>
<evidence type="ECO:0000313" key="5">
    <source>
        <dbReference type="Proteomes" id="UP000535543"/>
    </source>
</evidence>
<proteinExistence type="predicted"/>
<dbReference type="InterPro" id="IPR000644">
    <property type="entry name" value="CBS_dom"/>
</dbReference>
<dbReference type="PANTHER" id="PTHR43080">
    <property type="entry name" value="CBS DOMAIN-CONTAINING PROTEIN CBSX3, MITOCHONDRIAL"/>
    <property type="match status" value="1"/>
</dbReference>
<dbReference type="AlphaFoldDB" id="A0A848KBH6"/>
<dbReference type="Proteomes" id="UP000535543">
    <property type="component" value="Unassembled WGS sequence"/>
</dbReference>
<reference evidence="4 5" key="2">
    <citation type="submission" date="2020-06" db="EMBL/GenBank/DDBJ databases">
        <title>Antribacter stalactiti gen. nov., sp. nov., a new member of the family Nacardiaceae isolated from a cave.</title>
        <authorList>
            <person name="Kim I.S."/>
        </authorList>
    </citation>
    <scope>NUCLEOTIDE SEQUENCE [LARGE SCALE GENOMIC DNA]</scope>
    <source>
        <strain evidence="4 5">YC2-7</strain>
    </source>
</reference>
<feature type="domain" description="CBS" evidence="3">
    <location>
        <begin position="93"/>
        <end position="152"/>
    </location>
</feature>
<reference evidence="4 5" key="1">
    <citation type="submission" date="2019-05" db="EMBL/GenBank/DDBJ databases">
        <authorList>
            <person name="Lee S.D."/>
        </authorList>
    </citation>
    <scope>NUCLEOTIDE SEQUENCE [LARGE SCALE GENOMIC DNA]</scope>
    <source>
        <strain evidence="4 5">YC2-7</strain>
    </source>
</reference>
<gene>
    <name evidence="4" type="ORF">FGL95_00110</name>
</gene>
<evidence type="ECO:0000256" key="2">
    <source>
        <dbReference type="PROSITE-ProRule" id="PRU00703"/>
    </source>
</evidence>
<dbReference type="Pfam" id="PF00571">
    <property type="entry name" value="CBS"/>
    <property type="match status" value="2"/>
</dbReference>
<dbReference type="EMBL" id="VCQU01000001">
    <property type="protein sequence ID" value="NMN93437.1"/>
    <property type="molecule type" value="Genomic_DNA"/>
</dbReference>
<evidence type="ECO:0000259" key="3">
    <source>
        <dbReference type="PROSITE" id="PS51371"/>
    </source>
</evidence>
<dbReference type="SMART" id="SM00116">
    <property type="entry name" value="CBS"/>
    <property type="match status" value="2"/>
</dbReference>
<evidence type="ECO:0000256" key="1">
    <source>
        <dbReference type="ARBA" id="ARBA00023122"/>
    </source>
</evidence>
<dbReference type="SUPFAM" id="SSF54631">
    <property type="entry name" value="CBS-domain pair"/>
    <property type="match status" value="1"/>
</dbReference>
<organism evidence="4 5">
    <name type="scientific">Antrihabitans stalactiti</name>
    <dbReference type="NCBI Taxonomy" id="2584121"/>
    <lineage>
        <taxon>Bacteria</taxon>
        <taxon>Bacillati</taxon>
        <taxon>Actinomycetota</taxon>
        <taxon>Actinomycetes</taxon>
        <taxon>Mycobacteriales</taxon>
        <taxon>Nocardiaceae</taxon>
        <taxon>Antrihabitans</taxon>
    </lineage>
</organism>
<dbReference type="Gene3D" id="3.10.580.10">
    <property type="entry name" value="CBS-domain"/>
    <property type="match status" value="1"/>
</dbReference>
<sequence>MRARDIAATLPTVTMRDPVAQAVQLMVVRRLPGLIVVDDRSKPVAVLPGTQVLRLAIPQSYQSDPALARTIDEVHADQFWQELRSLTVGDCLPTPVAKPLTVLPQATLLDIATLMARHHSPLVAVVDRAGELIGGITLERLLTSLAVSGLGG</sequence>
<dbReference type="PROSITE" id="PS51371">
    <property type="entry name" value="CBS"/>
    <property type="match status" value="1"/>
</dbReference>
<protein>
    <submittedName>
        <fullName evidence="4">CBS domain-containing protein</fullName>
    </submittedName>
</protein>